<evidence type="ECO:0000256" key="1">
    <source>
        <dbReference type="SAM" id="MobiDB-lite"/>
    </source>
</evidence>
<accession>A0A7S4CQ45</accession>
<name>A0A7S4CQ45_9EUGL</name>
<organism evidence="2">
    <name type="scientific">Eutreptiella gymnastica</name>
    <dbReference type="NCBI Taxonomy" id="73025"/>
    <lineage>
        <taxon>Eukaryota</taxon>
        <taxon>Discoba</taxon>
        <taxon>Euglenozoa</taxon>
        <taxon>Euglenida</taxon>
        <taxon>Spirocuta</taxon>
        <taxon>Euglenophyceae</taxon>
        <taxon>Eutreptiales</taxon>
        <taxon>Eutreptiaceae</taxon>
        <taxon>Eutreptiella</taxon>
    </lineage>
</organism>
<proteinExistence type="predicted"/>
<feature type="region of interest" description="Disordered" evidence="1">
    <location>
        <begin position="1"/>
        <end position="27"/>
    </location>
</feature>
<reference evidence="2" key="1">
    <citation type="submission" date="2021-01" db="EMBL/GenBank/DDBJ databases">
        <authorList>
            <person name="Corre E."/>
            <person name="Pelletier E."/>
            <person name="Niang G."/>
            <person name="Scheremetjew M."/>
            <person name="Finn R."/>
            <person name="Kale V."/>
            <person name="Holt S."/>
            <person name="Cochrane G."/>
            <person name="Meng A."/>
            <person name="Brown T."/>
            <person name="Cohen L."/>
        </authorList>
    </citation>
    <scope>NUCLEOTIDE SEQUENCE</scope>
    <source>
        <strain evidence="2">CCMP1594</strain>
    </source>
</reference>
<feature type="compositionally biased region" description="Basic and acidic residues" evidence="1">
    <location>
        <begin position="1"/>
        <end position="10"/>
    </location>
</feature>
<gene>
    <name evidence="2" type="ORF">EGYM00163_LOCUS13328</name>
</gene>
<protein>
    <submittedName>
        <fullName evidence="2">Uncharacterized protein</fullName>
    </submittedName>
</protein>
<sequence length="116" mass="12961">MMQPPGERRACQRRTPGRPVGECHAGPGVVGHRVRHVRHPDSLRFEEQRGWLSTVVGRAAWSLVWETSETRPHDTFATLRLLLCGMRDGHTRPLTVYNLRNAGAPSPTRHGAGPQI</sequence>
<evidence type="ECO:0000313" key="2">
    <source>
        <dbReference type="EMBL" id="CAE0802207.1"/>
    </source>
</evidence>
<dbReference type="AlphaFoldDB" id="A0A7S4CQ45"/>
<dbReference type="EMBL" id="HBJA01039061">
    <property type="protein sequence ID" value="CAE0802207.1"/>
    <property type="molecule type" value="Transcribed_RNA"/>
</dbReference>